<dbReference type="OrthoDB" id="1434354at2759"/>
<dbReference type="InterPro" id="IPR051064">
    <property type="entry name" value="SEC14/CRAL-TRIO_domain"/>
</dbReference>
<feature type="non-terminal residue" evidence="3">
    <location>
        <position position="296"/>
    </location>
</feature>
<dbReference type="InterPro" id="IPR036865">
    <property type="entry name" value="CRAL-TRIO_dom_sf"/>
</dbReference>
<dbReference type="PANTHER" id="PTHR23324:SF83">
    <property type="entry name" value="SEC14-LIKE PROTEIN 2"/>
    <property type="match status" value="1"/>
</dbReference>
<dbReference type="Proteomes" id="UP000054359">
    <property type="component" value="Unassembled WGS sequence"/>
</dbReference>
<feature type="domain" description="CRAL-TRIO" evidence="1">
    <location>
        <begin position="1"/>
        <end position="150"/>
    </location>
</feature>
<dbReference type="AlphaFoldDB" id="A0A087TC32"/>
<dbReference type="SUPFAM" id="SSF101576">
    <property type="entry name" value="Supernatant protein factor (SPF), C-terminal domain"/>
    <property type="match status" value="1"/>
</dbReference>
<gene>
    <name evidence="3" type="ORF">X975_02173</name>
</gene>
<dbReference type="Gene3D" id="3.40.525.10">
    <property type="entry name" value="CRAL-TRIO lipid binding domain"/>
    <property type="match status" value="1"/>
</dbReference>
<evidence type="ECO:0000259" key="2">
    <source>
        <dbReference type="PROSITE" id="PS50866"/>
    </source>
</evidence>
<dbReference type="OMA" id="RVHHESF"/>
<accession>A0A087TC32</accession>
<dbReference type="Gene3D" id="2.60.120.680">
    <property type="entry name" value="GOLD domain"/>
    <property type="match status" value="1"/>
</dbReference>
<feature type="domain" description="GOLD" evidence="2">
    <location>
        <begin position="167"/>
        <end position="286"/>
    </location>
</feature>
<proteinExistence type="predicted"/>
<evidence type="ECO:0000259" key="1">
    <source>
        <dbReference type="PROSITE" id="PS50191"/>
    </source>
</evidence>
<keyword evidence="4" id="KW-1185">Reference proteome</keyword>
<sequence length="296" mass="34229">MPFTNLDLRGFVYSVQKSEILKFLTYLFEQDIKEMEEMSKKTGKVIEKHSYIVDVDGYTFRQATNRDALNMLNEVLKLYEANYPERMKTTYFINVPTYFNLVLNLSKPFLSEATLKKFRLFGKDYKKALLSDIDADVLPKFLGGNRTDPDGNPRCESIINFGGMIPPECYALQHSVKPLEEEEGVTCIKVPRQSYRFVEIHVTDFNCKVEWMFETPTKDIAVGFYRKRENDSSVTYDELLPMERVFCHLVPESGTFLCDAPGTYALKFDNGYSWMSSKKVFYKIKISSATENDICG</sequence>
<dbReference type="Pfam" id="PF00650">
    <property type="entry name" value="CRAL_TRIO"/>
    <property type="match status" value="1"/>
</dbReference>
<dbReference type="SMART" id="SM00516">
    <property type="entry name" value="SEC14"/>
    <property type="match status" value="1"/>
</dbReference>
<reference evidence="3 4" key="1">
    <citation type="submission" date="2013-11" db="EMBL/GenBank/DDBJ databases">
        <title>Genome sequencing of Stegodyphus mimosarum.</title>
        <authorList>
            <person name="Bechsgaard J."/>
        </authorList>
    </citation>
    <scope>NUCLEOTIDE SEQUENCE [LARGE SCALE GENOMIC DNA]</scope>
</reference>
<dbReference type="EMBL" id="KK114544">
    <property type="protein sequence ID" value="KFM62671.1"/>
    <property type="molecule type" value="Genomic_DNA"/>
</dbReference>
<dbReference type="STRING" id="407821.A0A087TC32"/>
<name>A0A087TC32_STEMI</name>
<dbReference type="InterPro" id="IPR009038">
    <property type="entry name" value="GOLD_dom"/>
</dbReference>
<dbReference type="PROSITE" id="PS50866">
    <property type="entry name" value="GOLD"/>
    <property type="match status" value="1"/>
</dbReference>
<dbReference type="PANTHER" id="PTHR23324">
    <property type="entry name" value="SEC14 RELATED PROTEIN"/>
    <property type="match status" value="1"/>
</dbReference>
<dbReference type="InterPro" id="IPR036598">
    <property type="entry name" value="GOLD_dom_sf"/>
</dbReference>
<organism evidence="3 4">
    <name type="scientific">Stegodyphus mimosarum</name>
    <name type="common">African social velvet spider</name>
    <dbReference type="NCBI Taxonomy" id="407821"/>
    <lineage>
        <taxon>Eukaryota</taxon>
        <taxon>Metazoa</taxon>
        <taxon>Ecdysozoa</taxon>
        <taxon>Arthropoda</taxon>
        <taxon>Chelicerata</taxon>
        <taxon>Arachnida</taxon>
        <taxon>Araneae</taxon>
        <taxon>Araneomorphae</taxon>
        <taxon>Entelegynae</taxon>
        <taxon>Eresoidea</taxon>
        <taxon>Eresidae</taxon>
        <taxon>Stegodyphus</taxon>
    </lineage>
</organism>
<dbReference type="GO" id="GO:0005737">
    <property type="term" value="C:cytoplasm"/>
    <property type="evidence" value="ECO:0007669"/>
    <property type="project" value="TreeGrafter"/>
</dbReference>
<evidence type="ECO:0000313" key="3">
    <source>
        <dbReference type="EMBL" id="KFM62671.1"/>
    </source>
</evidence>
<dbReference type="CDD" id="cd00170">
    <property type="entry name" value="SEC14"/>
    <property type="match status" value="1"/>
</dbReference>
<dbReference type="SUPFAM" id="SSF52087">
    <property type="entry name" value="CRAL/TRIO domain"/>
    <property type="match status" value="1"/>
</dbReference>
<protein>
    <submittedName>
        <fullName evidence="3">SEC14-like protein 2</fullName>
    </submittedName>
</protein>
<dbReference type="InterPro" id="IPR001251">
    <property type="entry name" value="CRAL-TRIO_dom"/>
</dbReference>
<dbReference type="PROSITE" id="PS50191">
    <property type="entry name" value="CRAL_TRIO"/>
    <property type="match status" value="1"/>
</dbReference>
<evidence type="ECO:0000313" key="4">
    <source>
        <dbReference type="Proteomes" id="UP000054359"/>
    </source>
</evidence>